<name>A0A131YHS8_RHIAP</name>
<accession>A0A131YHS8</accession>
<organism evidence="2">
    <name type="scientific">Rhipicephalus appendiculatus</name>
    <name type="common">Brown ear tick</name>
    <dbReference type="NCBI Taxonomy" id="34631"/>
    <lineage>
        <taxon>Eukaryota</taxon>
        <taxon>Metazoa</taxon>
        <taxon>Ecdysozoa</taxon>
        <taxon>Arthropoda</taxon>
        <taxon>Chelicerata</taxon>
        <taxon>Arachnida</taxon>
        <taxon>Acari</taxon>
        <taxon>Parasitiformes</taxon>
        <taxon>Ixodida</taxon>
        <taxon>Ixodoidea</taxon>
        <taxon>Ixodidae</taxon>
        <taxon>Rhipicephalinae</taxon>
        <taxon>Rhipicephalus</taxon>
        <taxon>Rhipicephalus</taxon>
    </lineage>
</organism>
<feature type="signal peptide" evidence="1">
    <location>
        <begin position="1"/>
        <end position="17"/>
    </location>
</feature>
<dbReference type="SUPFAM" id="SSF50814">
    <property type="entry name" value="Lipocalins"/>
    <property type="match status" value="1"/>
</dbReference>
<proteinExistence type="predicted"/>
<keyword evidence="1" id="KW-0732">Signal</keyword>
<feature type="chain" id="PRO_5007285215" evidence="1">
    <location>
        <begin position="18"/>
        <end position="214"/>
    </location>
</feature>
<sequence length="214" mass="24656">MQFYLIVTLAMVQGSYGSEKVTEEVFMRTLKTETSFWMVQRSYNDLVDKKEKVCINTKEGETARAGDARSAASHIFFRSYKLFGCDWFPFTHDAEYEVTFSNDPTAGAGLSMTMELIKKGQKNISTYEFQYWDRAEKCFVLTETRNGQKLCELHAWDSAAKPQAQFSTCDEEYKKHCKETTMSHQVFTDNCRVNASTWTPNRSQDISGCFQQTT</sequence>
<dbReference type="InterPro" id="IPR012674">
    <property type="entry name" value="Calycin"/>
</dbReference>
<evidence type="ECO:0000256" key="1">
    <source>
        <dbReference type="SAM" id="SignalP"/>
    </source>
</evidence>
<reference evidence="2" key="1">
    <citation type="journal article" date="2016" name="Ticks Tick Borne Dis.">
        <title>De novo assembly and annotation of the salivary gland transcriptome of Rhipicephalus appendiculatus male and female ticks during blood feeding.</title>
        <authorList>
            <person name="de Castro M.H."/>
            <person name="de Klerk D."/>
            <person name="Pienaar R."/>
            <person name="Latif A.A."/>
            <person name="Rees D.J."/>
            <person name="Mans B.J."/>
        </authorList>
    </citation>
    <scope>NUCLEOTIDE SEQUENCE</scope>
    <source>
        <tissue evidence="2">Salivary glands</tissue>
    </source>
</reference>
<evidence type="ECO:0000313" key="2">
    <source>
        <dbReference type="EMBL" id="JAP78098.1"/>
    </source>
</evidence>
<protein>
    <submittedName>
        <fullName evidence="2">Lipocalin</fullName>
    </submittedName>
</protein>
<dbReference type="EMBL" id="GEDV01010459">
    <property type="protein sequence ID" value="JAP78098.1"/>
    <property type="molecule type" value="Transcribed_RNA"/>
</dbReference>
<dbReference type="AlphaFoldDB" id="A0A131YHS8"/>